<dbReference type="Proteomes" id="UP000827092">
    <property type="component" value="Unassembled WGS sequence"/>
</dbReference>
<dbReference type="PANTHER" id="PTHR11592:SF78">
    <property type="entry name" value="GLUTATHIONE PEROXIDASE"/>
    <property type="match status" value="1"/>
</dbReference>
<proteinExistence type="inferred from homology"/>
<dbReference type="EMBL" id="JAFNEN010000994">
    <property type="protein sequence ID" value="KAG8175513.1"/>
    <property type="molecule type" value="Genomic_DNA"/>
</dbReference>
<dbReference type="PROSITE" id="PS51355">
    <property type="entry name" value="GLUTATHIONE_PEROXID_3"/>
    <property type="match status" value="1"/>
</dbReference>
<name>A0AAV6TV42_9ARAC</name>
<dbReference type="GO" id="GO:0006979">
    <property type="term" value="P:response to oxidative stress"/>
    <property type="evidence" value="ECO:0007669"/>
    <property type="project" value="InterPro"/>
</dbReference>
<keyword evidence="2" id="KW-0575">Peroxidase</keyword>
<sequence>MPCNQFGKQEPGGSPDEIYNGIKHVRPGNGFEPNFQLFEKIEVNGEKEHPLYSFIKAYCPSTRGEFSDQTKLFYTPMRVRDIRWNFEKILVDSTGMPVTRYDPSTKPDDIARDIDKLIDN</sequence>
<evidence type="ECO:0000256" key="3">
    <source>
        <dbReference type="ARBA" id="ARBA00023002"/>
    </source>
</evidence>
<keyword evidence="3" id="KW-0560">Oxidoreductase</keyword>
<evidence type="ECO:0000256" key="1">
    <source>
        <dbReference type="ARBA" id="ARBA00006926"/>
    </source>
</evidence>
<dbReference type="InterPro" id="IPR000889">
    <property type="entry name" value="Glutathione_peroxidase"/>
</dbReference>
<accession>A0AAV6TV42</accession>
<dbReference type="InterPro" id="IPR036249">
    <property type="entry name" value="Thioredoxin-like_sf"/>
</dbReference>
<evidence type="ECO:0000256" key="2">
    <source>
        <dbReference type="ARBA" id="ARBA00022559"/>
    </source>
</evidence>
<dbReference type="PANTHER" id="PTHR11592">
    <property type="entry name" value="GLUTATHIONE PEROXIDASE"/>
    <property type="match status" value="1"/>
</dbReference>
<reference evidence="4 5" key="1">
    <citation type="journal article" date="2022" name="Nat. Ecol. Evol.">
        <title>A masculinizing supergene underlies an exaggerated male reproductive morph in a spider.</title>
        <authorList>
            <person name="Hendrickx F."/>
            <person name="De Corte Z."/>
            <person name="Sonet G."/>
            <person name="Van Belleghem S.M."/>
            <person name="Kostlbacher S."/>
            <person name="Vangestel C."/>
        </authorList>
    </citation>
    <scope>NUCLEOTIDE SEQUENCE [LARGE SCALE GENOMIC DNA]</scope>
    <source>
        <strain evidence="4">W744_W776</strain>
    </source>
</reference>
<evidence type="ECO:0008006" key="6">
    <source>
        <dbReference type="Google" id="ProtNLM"/>
    </source>
</evidence>
<protein>
    <recommendedName>
        <fullName evidence="6">Glutathione peroxidase</fullName>
    </recommendedName>
</protein>
<dbReference type="PIRSF" id="PIRSF000303">
    <property type="entry name" value="Glutathion_perox"/>
    <property type="match status" value="1"/>
</dbReference>
<dbReference type="AlphaFoldDB" id="A0AAV6TV42"/>
<evidence type="ECO:0000313" key="5">
    <source>
        <dbReference type="Proteomes" id="UP000827092"/>
    </source>
</evidence>
<evidence type="ECO:0000313" key="4">
    <source>
        <dbReference type="EMBL" id="KAG8175513.1"/>
    </source>
</evidence>
<keyword evidence="5" id="KW-1185">Reference proteome</keyword>
<dbReference type="Pfam" id="PF00255">
    <property type="entry name" value="GSHPx"/>
    <property type="match status" value="1"/>
</dbReference>
<dbReference type="SUPFAM" id="SSF52833">
    <property type="entry name" value="Thioredoxin-like"/>
    <property type="match status" value="1"/>
</dbReference>
<dbReference type="GO" id="GO:0004601">
    <property type="term" value="F:peroxidase activity"/>
    <property type="evidence" value="ECO:0007669"/>
    <property type="project" value="UniProtKB-KW"/>
</dbReference>
<comment type="caution">
    <text evidence="4">The sequence shown here is derived from an EMBL/GenBank/DDBJ whole genome shotgun (WGS) entry which is preliminary data.</text>
</comment>
<dbReference type="Gene3D" id="3.40.30.10">
    <property type="entry name" value="Glutaredoxin"/>
    <property type="match status" value="1"/>
</dbReference>
<gene>
    <name evidence="4" type="ORF">JTE90_009147</name>
</gene>
<organism evidence="4 5">
    <name type="scientific">Oedothorax gibbosus</name>
    <dbReference type="NCBI Taxonomy" id="931172"/>
    <lineage>
        <taxon>Eukaryota</taxon>
        <taxon>Metazoa</taxon>
        <taxon>Ecdysozoa</taxon>
        <taxon>Arthropoda</taxon>
        <taxon>Chelicerata</taxon>
        <taxon>Arachnida</taxon>
        <taxon>Araneae</taxon>
        <taxon>Araneomorphae</taxon>
        <taxon>Entelegynae</taxon>
        <taxon>Araneoidea</taxon>
        <taxon>Linyphiidae</taxon>
        <taxon>Erigoninae</taxon>
        <taxon>Oedothorax</taxon>
    </lineage>
</organism>
<comment type="similarity">
    <text evidence="1">Belongs to the glutathione peroxidase family.</text>
</comment>